<dbReference type="SUPFAM" id="SSF53335">
    <property type="entry name" value="S-adenosyl-L-methionine-dependent methyltransferases"/>
    <property type="match status" value="1"/>
</dbReference>
<comment type="caution">
    <text evidence="2">The sequence shown here is derived from an EMBL/GenBank/DDBJ whole genome shotgun (WGS) entry which is preliminary data.</text>
</comment>
<dbReference type="CDD" id="cd02440">
    <property type="entry name" value="AdoMet_MTases"/>
    <property type="match status" value="1"/>
</dbReference>
<dbReference type="Gene3D" id="3.40.50.150">
    <property type="entry name" value="Vaccinia Virus protein VP39"/>
    <property type="match status" value="1"/>
</dbReference>
<sequence>MDQKTEAARYRAACEKTFWQAVFAAELEYLLCHLRPGDAILSVGCGPATIEGALLERGFSVVGLDVSAEALEGAPDRLRTVAARAEEMPFAAASFDVVIAIVSLQFIDDYQAAIAKIAQVLRPGGRVIIMLLNPRSRFFRSKQAEPDSYVRKIRHTNLAQLERELSGHFALEGEYFLGVGGTEIFPSQDPETAALYVLRGVRGGTSICAR</sequence>
<evidence type="ECO:0000259" key="1">
    <source>
        <dbReference type="Pfam" id="PF08241"/>
    </source>
</evidence>
<dbReference type="GO" id="GO:0008757">
    <property type="term" value="F:S-adenosylmethionine-dependent methyltransferase activity"/>
    <property type="evidence" value="ECO:0007669"/>
    <property type="project" value="InterPro"/>
</dbReference>
<organism evidence="2 3">
    <name type="scientific">Trichloromonas acetexigens</name>
    <dbReference type="NCBI Taxonomy" id="38815"/>
    <lineage>
        <taxon>Bacteria</taxon>
        <taxon>Pseudomonadati</taxon>
        <taxon>Thermodesulfobacteriota</taxon>
        <taxon>Desulfuromonadia</taxon>
        <taxon>Desulfuromonadales</taxon>
        <taxon>Trichloromonadaceae</taxon>
        <taxon>Trichloromonas</taxon>
    </lineage>
</organism>
<dbReference type="InterPro" id="IPR050508">
    <property type="entry name" value="Methyltransf_Superfamily"/>
</dbReference>
<gene>
    <name evidence="2" type="ORF">FL622_06785</name>
</gene>
<reference evidence="2 3" key="1">
    <citation type="submission" date="2019-07" db="EMBL/GenBank/DDBJ databases">
        <title>Insights of Desulfuromonas acetexigens electromicrobiology.</title>
        <authorList>
            <person name="Katuri K."/>
            <person name="Sapireddy V."/>
            <person name="Shaw D.R."/>
            <person name="Saikaly P."/>
        </authorList>
    </citation>
    <scope>NUCLEOTIDE SEQUENCE [LARGE SCALE GENOMIC DNA]</scope>
    <source>
        <strain evidence="2 3">2873</strain>
    </source>
</reference>
<keyword evidence="2" id="KW-0808">Transferase</keyword>
<feature type="domain" description="Methyltransferase type 11" evidence="1">
    <location>
        <begin position="41"/>
        <end position="129"/>
    </location>
</feature>
<dbReference type="Pfam" id="PF08241">
    <property type="entry name" value="Methyltransf_11"/>
    <property type="match status" value="1"/>
</dbReference>
<dbReference type="AlphaFoldDB" id="A0A550JGF2"/>
<evidence type="ECO:0000313" key="2">
    <source>
        <dbReference type="EMBL" id="TRO82277.1"/>
    </source>
</evidence>
<dbReference type="InterPro" id="IPR029063">
    <property type="entry name" value="SAM-dependent_MTases_sf"/>
</dbReference>
<dbReference type="InterPro" id="IPR013216">
    <property type="entry name" value="Methyltransf_11"/>
</dbReference>
<dbReference type="EMBL" id="VJVV01000004">
    <property type="protein sequence ID" value="TRO82277.1"/>
    <property type="molecule type" value="Genomic_DNA"/>
</dbReference>
<dbReference type="GO" id="GO:0032259">
    <property type="term" value="P:methylation"/>
    <property type="evidence" value="ECO:0007669"/>
    <property type="project" value="UniProtKB-KW"/>
</dbReference>
<dbReference type="Proteomes" id="UP000317155">
    <property type="component" value="Unassembled WGS sequence"/>
</dbReference>
<evidence type="ECO:0000313" key="3">
    <source>
        <dbReference type="Proteomes" id="UP000317155"/>
    </source>
</evidence>
<dbReference type="OrthoDB" id="529208at2"/>
<keyword evidence="3" id="KW-1185">Reference proteome</keyword>
<name>A0A550JGF2_9BACT</name>
<dbReference type="PANTHER" id="PTHR42912">
    <property type="entry name" value="METHYLTRANSFERASE"/>
    <property type="match status" value="1"/>
</dbReference>
<proteinExistence type="predicted"/>
<protein>
    <submittedName>
        <fullName evidence="2">Class I SAM-dependent methyltransferase</fullName>
    </submittedName>
</protein>
<accession>A0A550JGF2</accession>
<keyword evidence="2" id="KW-0489">Methyltransferase</keyword>
<dbReference type="RefSeq" id="WP_092057322.1">
    <property type="nucleotide sequence ID" value="NZ_FOJJ01000034.1"/>
</dbReference>